<accession>A0ABW8JCZ9</accession>
<dbReference type="EMBL" id="JADIKK010000008">
    <property type="protein sequence ID" value="MFK2879390.1"/>
    <property type="molecule type" value="Genomic_DNA"/>
</dbReference>
<feature type="compositionally biased region" description="Acidic residues" evidence="1">
    <location>
        <begin position="13"/>
        <end position="26"/>
    </location>
</feature>
<evidence type="ECO:0000313" key="3">
    <source>
        <dbReference type="EMBL" id="MFK2879390.1"/>
    </source>
</evidence>
<feature type="domain" description="ImpA N-terminal" evidence="2">
    <location>
        <begin position="10"/>
        <end position="133"/>
    </location>
</feature>
<protein>
    <submittedName>
        <fullName evidence="3">Type VI secretion system protein TssA</fullName>
    </submittedName>
</protein>
<evidence type="ECO:0000259" key="2">
    <source>
        <dbReference type="Pfam" id="PF06812"/>
    </source>
</evidence>
<dbReference type="RefSeq" id="WP_404616182.1">
    <property type="nucleotide sequence ID" value="NZ_JADIKK010000008.1"/>
</dbReference>
<feature type="region of interest" description="Disordered" evidence="1">
    <location>
        <begin position="247"/>
        <end position="285"/>
    </location>
</feature>
<evidence type="ECO:0000313" key="4">
    <source>
        <dbReference type="Proteomes" id="UP001620339"/>
    </source>
</evidence>
<evidence type="ECO:0000256" key="1">
    <source>
        <dbReference type="SAM" id="MobiDB-lite"/>
    </source>
</evidence>
<dbReference type="Proteomes" id="UP001620339">
    <property type="component" value="Unassembled WGS sequence"/>
</dbReference>
<dbReference type="InterPro" id="IPR017740">
    <property type="entry name" value="TssA-like"/>
</dbReference>
<feature type="region of interest" description="Disordered" evidence="1">
    <location>
        <begin position="1"/>
        <end position="26"/>
    </location>
</feature>
<gene>
    <name evidence="3" type="primary">tssA</name>
    <name evidence="3" type="ORF">ISP25_20145</name>
</gene>
<dbReference type="NCBIfam" id="TIGR03363">
    <property type="entry name" value="VI_chp_8"/>
    <property type="match status" value="1"/>
</dbReference>
<dbReference type="InterPro" id="IPR010657">
    <property type="entry name" value="ImpA_N"/>
</dbReference>
<dbReference type="Pfam" id="PF06812">
    <property type="entry name" value="ImpA_N"/>
    <property type="match status" value="1"/>
</dbReference>
<comment type="caution">
    <text evidence="3">The sequence shown here is derived from an EMBL/GenBank/DDBJ whole genome shotgun (WGS) entry which is preliminary data.</text>
</comment>
<reference evidence="3 4" key="1">
    <citation type="submission" date="2020-10" db="EMBL/GenBank/DDBJ databases">
        <title>Phylogeny of dyella-like bacteria.</title>
        <authorList>
            <person name="Fu J."/>
        </authorList>
    </citation>
    <scope>NUCLEOTIDE SEQUENCE [LARGE SCALE GENOMIC DNA]</scope>
    <source>
        <strain evidence="3 4">KACC 19113</strain>
    </source>
</reference>
<proteinExistence type="predicted"/>
<dbReference type="PANTHER" id="PTHR37951:SF1">
    <property type="entry name" value="TYPE VI SECRETION SYSTEM COMPONENT TSSA1"/>
    <property type="match status" value="1"/>
</dbReference>
<organism evidence="3 4">
    <name type="scientific">Rhodanobacter hydrolyticus</name>
    <dbReference type="NCBI Taxonomy" id="2250595"/>
    <lineage>
        <taxon>Bacteria</taxon>
        <taxon>Pseudomonadati</taxon>
        <taxon>Pseudomonadota</taxon>
        <taxon>Gammaproteobacteria</taxon>
        <taxon>Lysobacterales</taxon>
        <taxon>Rhodanobacteraceae</taxon>
        <taxon>Rhodanobacter</taxon>
    </lineage>
</organism>
<keyword evidence="4" id="KW-1185">Reference proteome</keyword>
<dbReference type="PANTHER" id="PTHR37951">
    <property type="entry name" value="CYTOPLASMIC PROTEIN-RELATED"/>
    <property type="match status" value="1"/>
</dbReference>
<sequence length="348" mass="37342">MAYRDLESLLAPLDDEAPSGPDLEYDPEFQTLERTATPKAERAVGDSVKTAEEPDWEKVSSMGEALFGRSKDLRVAMHLTAAWTRMHGLAGWADGLALIRGLLENQWDTVHPQLDAEDDNDPTARVNAVVPLADMQGVLGYFRGTPFVQSPRLGRFSLRDLRIANGTLKTSAEDESSLPSMTDIEACCLDCAEEQLSGAAQATVAAMEHARAIDNAFNERIGTAGPDLKPLLSEIFELKKFLDAEMAKRAPSGESEAAGDGDGDGASTGASTSAGGGGGGGRIETPQDVIKKLDEICEYYARREPSSPIPLILRRAQRLVGMDFVELMKDLAPGGLSEFQVISGASEE</sequence>
<name>A0ABW8JCZ9_9GAMM</name>